<name>A0ABX0BW62_9PSEU</name>
<dbReference type="RefSeq" id="WP_067593280.1">
    <property type="nucleotide sequence ID" value="NZ_JAAGNC010000137.1"/>
</dbReference>
<evidence type="ECO:0000313" key="2">
    <source>
        <dbReference type="EMBL" id="NEC59153.1"/>
    </source>
</evidence>
<organism evidence="2 3">
    <name type="scientific">Amycolatopsis rubida</name>
    <dbReference type="NCBI Taxonomy" id="112413"/>
    <lineage>
        <taxon>Bacteria</taxon>
        <taxon>Bacillati</taxon>
        <taxon>Actinomycetota</taxon>
        <taxon>Actinomycetes</taxon>
        <taxon>Pseudonocardiales</taxon>
        <taxon>Pseudonocardiaceae</taxon>
        <taxon>Amycolatopsis</taxon>
    </lineage>
</organism>
<dbReference type="Proteomes" id="UP000470404">
    <property type="component" value="Unassembled WGS sequence"/>
</dbReference>
<sequence>MSAASRQRTCAACGAPLREGERTDLEPLIDGKIRYVAVHSGHSTYAKARTRRSRPDPAISGHETPERRVSADAA</sequence>
<protein>
    <submittedName>
        <fullName evidence="2">Uncharacterized protein</fullName>
    </submittedName>
</protein>
<comment type="caution">
    <text evidence="2">The sequence shown here is derived from an EMBL/GenBank/DDBJ whole genome shotgun (WGS) entry which is preliminary data.</text>
</comment>
<accession>A0ABX0BW62</accession>
<proteinExistence type="predicted"/>
<feature type="compositionally biased region" description="Basic and acidic residues" evidence="1">
    <location>
        <begin position="63"/>
        <end position="74"/>
    </location>
</feature>
<gene>
    <name evidence="2" type="ORF">G3I59_27020</name>
</gene>
<feature type="region of interest" description="Disordered" evidence="1">
    <location>
        <begin position="43"/>
        <end position="74"/>
    </location>
</feature>
<evidence type="ECO:0000256" key="1">
    <source>
        <dbReference type="SAM" id="MobiDB-lite"/>
    </source>
</evidence>
<reference evidence="2 3" key="1">
    <citation type="submission" date="2020-01" db="EMBL/GenBank/DDBJ databases">
        <title>Insect and environment-associated Actinomycetes.</title>
        <authorList>
            <person name="Currrie C."/>
            <person name="Chevrette M."/>
            <person name="Carlson C."/>
            <person name="Stubbendieck R."/>
            <person name="Wendt-Pienkowski E."/>
        </authorList>
    </citation>
    <scope>NUCLEOTIDE SEQUENCE [LARGE SCALE GENOMIC DNA]</scope>
    <source>
        <strain evidence="2 3">SID8386</strain>
    </source>
</reference>
<keyword evidence="3" id="KW-1185">Reference proteome</keyword>
<dbReference type="EMBL" id="JAAGNC010000137">
    <property type="protein sequence ID" value="NEC59153.1"/>
    <property type="molecule type" value="Genomic_DNA"/>
</dbReference>
<evidence type="ECO:0000313" key="3">
    <source>
        <dbReference type="Proteomes" id="UP000470404"/>
    </source>
</evidence>